<dbReference type="InterPro" id="IPR006221">
    <property type="entry name" value="TrpG/PapA_dom"/>
</dbReference>
<dbReference type="PRINTS" id="PR00096">
    <property type="entry name" value="GATASE"/>
</dbReference>
<dbReference type="GO" id="GO:0004049">
    <property type="term" value="F:anthranilate synthase activity"/>
    <property type="evidence" value="ECO:0007669"/>
    <property type="project" value="TreeGrafter"/>
</dbReference>
<dbReference type="PRINTS" id="PR00099">
    <property type="entry name" value="CPSGATASE"/>
</dbReference>
<evidence type="ECO:0000256" key="1">
    <source>
        <dbReference type="ARBA" id="ARBA00022962"/>
    </source>
</evidence>
<dbReference type="GO" id="GO:0000162">
    <property type="term" value="P:L-tryptophan biosynthetic process"/>
    <property type="evidence" value="ECO:0007669"/>
    <property type="project" value="TreeGrafter"/>
</dbReference>
<dbReference type="SUPFAM" id="SSF52317">
    <property type="entry name" value="Class I glutamine amidotransferase-like"/>
    <property type="match status" value="1"/>
</dbReference>
<gene>
    <name evidence="3" type="ORF">AVDCRST_MAG62-297</name>
</gene>
<proteinExistence type="predicted"/>
<dbReference type="Gene3D" id="3.40.50.880">
    <property type="match status" value="1"/>
</dbReference>
<keyword evidence="1" id="KW-0315">Glutamine amidotransferase</keyword>
<accession>A0A6J4SWE6</accession>
<evidence type="ECO:0000313" key="3">
    <source>
        <dbReference type="EMBL" id="CAA9507078.1"/>
    </source>
</evidence>
<sequence>MPRLLVVDNHDSFTFTLVDYLLTLGASVQVAESDSIGLADALALQVDGYLLSPGPGRPEYAGISVALAGACIEQRRPLLGVCLGHQAIALAAGASVIRTAPVHGKSVALRHDGSGLFSQLPSPFSVTRYNSLTVTDLPQTLSANAWDDHGVQALRHVQAPVHGVQFHPESCTSDHGHALLGRFVALCS</sequence>
<dbReference type="InterPro" id="IPR017926">
    <property type="entry name" value="GATASE"/>
</dbReference>
<reference evidence="3" key="1">
    <citation type="submission" date="2020-02" db="EMBL/GenBank/DDBJ databases">
        <authorList>
            <person name="Meier V. D."/>
        </authorList>
    </citation>
    <scope>NUCLEOTIDE SEQUENCE</scope>
    <source>
        <strain evidence="3">AVDCRST_MAG62</strain>
    </source>
</reference>
<dbReference type="PANTHER" id="PTHR43418">
    <property type="entry name" value="MULTIFUNCTIONAL TRYPTOPHAN BIOSYNTHESIS PROTEIN-RELATED"/>
    <property type="match status" value="1"/>
</dbReference>
<dbReference type="GO" id="GO:0005829">
    <property type="term" value="C:cytosol"/>
    <property type="evidence" value="ECO:0007669"/>
    <property type="project" value="TreeGrafter"/>
</dbReference>
<dbReference type="InterPro" id="IPR029062">
    <property type="entry name" value="Class_I_gatase-like"/>
</dbReference>
<organism evidence="3">
    <name type="scientific">uncultured Sphingomonas sp</name>
    <dbReference type="NCBI Taxonomy" id="158754"/>
    <lineage>
        <taxon>Bacteria</taxon>
        <taxon>Pseudomonadati</taxon>
        <taxon>Pseudomonadota</taxon>
        <taxon>Alphaproteobacteria</taxon>
        <taxon>Sphingomonadales</taxon>
        <taxon>Sphingomonadaceae</taxon>
        <taxon>Sphingomonas</taxon>
        <taxon>environmental samples</taxon>
    </lineage>
</organism>
<dbReference type="AlphaFoldDB" id="A0A6J4SWE6"/>
<protein>
    <recommendedName>
        <fullName evidence="2">Glutamine amidotransferase domain-containing protein</fullName>
    </recommendedName>
</protein>
<name>A0A6J4SWE6_9SPHN</name>
<feature type="domain" description="Glutamine amidotransferase" evidence="2">
    <location>
        <begin position="5"/>
        <end position="184"/>
    </location>
</feature>
<evidence type="ECO:0000259" key="2">
    <source>
        <dbReference type="Pfam" id="PF00117"/>
    </source>
</evidence>
<dbReference type="EMBL" id="CADCWB010000039">
    <property type="protein sequence ID" value="CAA9507078.1"/>
    <property type="molecule type" value="Genomic_DNA"/>
</dbReference>
<dbReference type="PANTHER" id="PTHR43418:SF4">
    <property type="entry name" value="MULTIFUNCTIONAL TRYPTOPHAN BIOSYNTHESIS PROTEIN"/>
    <property type="match status" value="1"/>
</dbReference>
<dbReference type="Pfam" id="PF00117">
    <property type="entry name" value="GATase"/>
    <property type="match status" value="1"/>
</dbReference>
<dbReference type="NCBIfam" id="TIGR00566">
    <property type="entry name" value="trpG_papA"/>
    <property type="match status" value="1"/>
</dbReference>
<dbReference type="CDD" id="cd01743">
    <property type="entry name" value="GATase1_Anthranilate_Synthase"/>
    <property type="match status" value="1"/>
</dbReference>
<dbReference type="PRINTS" id="PR00097">
    <property type="entry name" value="ANTSNTHASEII"/>
</dbReference>
<dbReference type="InterPro" id="IPR050472">
    <property type="entry name" value="Anth_synth/Amidotransfase"/>
</dbReference>
<dbReference type="PROSITE" id="PS51273">
    <property type="entry name" value="GATASE_TYPE_1"/>
    <property type="match status" value="1"/>
</dbReference>